<dbReference type="InterPro" id="IPR000757">
    <property type="entry name" value="Beta-glucanase-like"/>
</dbReference>
<dbReference type="AlphaFoldDB" id="A0A9Q1KZU1"/>
<dbReference type="InterPro" id="IPR044791">
    <property type="entry name" value="Beta-glucanase/XTH"/>
</dbReference>
<evidence type="ECO:0000313" key="6">
    <source>
        <dbReference type="Proteomes" id="UP001153076"/>
    </source>
</evidence>
<accession>A0A9Q1KZU1</accession>
<keyword evidence="2" id="KW-0326">Glycosidase</keyword>
<reference evidence="5" key="1">
    <citation type="submission" date="2022-04" db="EMBL/GenBank/DDBJ databases">
        <title>Carnegiea gigantea Genome sequencing and assembly v2.</title>
        <authorList>
            <person name="Copetti D."/>
            <person name="Sanderson M.J."/>
            <person name="Burquez A."/>
            <person name="Wojciechowski M.F."/>
        </authorList>
    </citation>
    <scope>NUCLEOTIDE SEQUENCE</scope>
    <source>
        <strain evidence="5">SGP5-SGP5p</strain>
        <tissue evidence="5">Aerial part</tissue>
    </source>
</reference>
<dbReference type="Proteomes" id="UP001153076">
    <property type="component" value="Unassembled WGS sequence"/>
</dbReference>
<dbReference type="InterPro" id="IPR008263">
    <property type="entry name" value="GH16_AS"/>
</dbReference>
<protein>
    <recommendedName>
        <fullName evidence="4">GH16 domain-containing protein</fullName>
    </recommendedName>
</protein>
<evidence type="ECO:0000256" key="2">
    <source>
        <dbReference type="ARBA" id="ARBA00023295"/>
    </source>
</evidence>
<keyword evidence="1" id="KW-0378">Hydrolase</keyword>
<dbReference type="PROSITE" id="PS51762">
    <property type="entry name" value="GH16_2"/>
    <property type="match status" value="1"/>
</dbReference>
<dbReference type="PROSITE" id="PS01034">
    <property type="entry name" value="GH16_1"/>
    <property type="match status" value="1"/>
</dbReference>
<dbReference type="GO" id="GO:0004553">
    <property type="term" value="F:hydrolase activity, hydrolyzing O-glycosyl compounds"/>
    <property type="evidence" value="ECO:0007669"/>
    <property type="project" value="InterPro"/>
</dbReference>
<name>A0A9Q1KZU1_9CARY</name>
<evidence type="ECO:0000259" key="4">
    <source>
        <dbReference type="PROSITE" id="PS51762"/>
    </source>
</evidence>
<proteinExistence type="predicted"/>
<dbReference type="Gene3D" id="2.60.120.200">
    <property type="match status" value="1"/>
</dbReference>
<feature type="transmembrane region" description="Helical" evidence="3">
    <location>
        <begin position="12"/>
        <end position="36"/>
    </location>
</feature>
<dbReference type="OrthoDB" id="4781at2759"/>
<keyword evidence="3" id="KW-0472">Membrane</keyword>
<organism evidence="5 6">
    <name type="scientific">Carnegiea gigantea</name>
    <dbReference type="NCBI Taxonomy" id="171969"/>
    <lineage>
        <taxon>Eukaryota</taxon>
        <taxon>Viridiplantae</taxon>
        <taxon>Streptophyta</taxon>
        <taxon>Embryophyta</taxon>
        <taxon>Tracheophyta</taxon>
        <taxon>Spermatophyta</taxon>
        <taxon>Magnoliopsida</taxon>
        <taxon>eudicotyledons</taxon>
        <taxon>Gunneridae</taxon>
        <taxon>Pentapetalae</taxon>
        <taxon>Caryophyllales</taxon>
        <taxon>Cactineae</taxon>
        <taxon>Cactaceae</taxon>
        <taxon>Cactoideae</taxon>
        <taxon>Echinocereeae</taxon>
        <taxon>Carnegiea</taxon>
    </lineage>
</organism>
<dbReference type="InterPro" id="IPR013320">
    <property type="entry name" value="ConA-like_dom_sf"/>
</dbReference>
<dbReference type="EMBL" id="JAKOGI010000002">
    <property type="protein sequence ID" value="KAJ8452857.1"/>
    <property type="molecule type" value="Genomic_DNA"/>
</dbReference>
<dbReference type="Pfam" id="PF00722">
    <property type="entry name" value="Glyco_hydro_16"/>
    <property type="match status" value="1"/>
</dbReference>
<keyword evidence="6" id="KW-1185">Reference proteome</keyword>
<dbReference type="PANTHER" id="PTHR31062">
    <property type="entry name" value="XYLOGLUCAN ENDOTRANSGLUCOSYLASE/HYDROLASE PROTEIN 8-RELATED"/>
    <property type="match status" value="1"/>
</dbReference>
<dbReference type="GO" id="GO:0005975">
    <property type="term" value="P:carbohydrate metabolic process"/>
    <property type="evidence" value="ECO:0007669"/>
    <property type="project" value="InterPro"/>
</dbReference>
<gene>
    <name evidence="5" type="ORF">Cgig2_014620</name>
</gene>
<keyword evidence="3" id="KW-0812">Transmembrane</keyword>
<feature type="domain" description="GH16" evidence="4">
    <location>
        <begin position="42"/>
        <end position="215"/>
    </location>
</feature>
<evidence type="ECO:0000256" key="1">
    <source>
        <dbReference type="ARBA" id="ARBA00022801"/>
    </source>
</evidence>
<sequence length="215" mass="23759">MHYNRSSSSSTSFLPSLCSLQTFIGLAVILCVYFTLESSISLHEKSLPSQQIKNVAFHTSVLSAPKIEFEEPQSVDQPPSFSYARNNEANLMPSLVDNNAQEEIIGGLAKDFEIAWGDGRGKFHDNGSLLTISLDKYSGSGFQSKNEYLLAKIEMQIKLIPDNSADTVTTFYLSSHGSAHDEIDFEFLGNLTGLTKTRQLNELKAETAKHIICTQ</sequence>
<comment type="caution">
    <text evidence="5">The sequence shown here is derived from an EMBL/GenBank/DDBJ whole genome shotgun (WGS) entry which is preliminary data.</text>
</comment>
<evidence type="ECO:0000313" key="5">
    <source>
        <dbReference type="EMBL" id="KAJ8452857.1"/>
    </source>
</evidence>
<keyword evidence="3" id="KW-1133">Transmembrane helix</keyword>
<dbReference type="SUPFAM" id="SSF49899">
    <property type="entry name" value="Concanavalin A-like lectins/glucanases"/>
    <property type="match status" value="1"/>
</dbReference>
<evidence type="ECO:0000256" key="3">
    <source>
        <dbReference type="SAM" id="Phobius"/>
    </source>
</evidence>